<dbReference type="SUPFAM" id="SSF51306">
    <property type="entry name" value="LexA/Signal peptidase"/>
    <property type="match status" value="1"/>
</dbReference>
<name>A9BBR1_PROM4</name>
<dbReference type="GO" id="GO:0004252">
    <property type="term" value="F:serine-type endopeptidase activity"/>
    <property type="evidence" value="ECO:0007669"/>
    <property type="project" value="InterPro"/>
</dbReference>
<organism evidence="2 3">
    <name type="scientific">Prochlorococcus marinus (strain MIT 9211)</name>
    <dbReference type="NCBI Taxonomy" id="93059"/>
    <lineage>
        <taxon>Bacteria</taxon>
        <taxon>Bacillati</taxon>
        <taxon>Cyanobacteriota</taxon>
        <taxon>Cyanophyceae</taxon>
        <taxon>Synechococcales</taxon>
        <taxon>Prochlorococcaceae</taxon>
        <taxon>Prochlorococcus</taxon>
    </lineage>
</organism>
<dbReference type="STRING" id="93059.P9211_13421"/>
<protein>
    <submittedName>
        <fullName evidence="2">Putative signal peptidase</fullName>
    </submittedName>
</protein>
<proteinExistence type="predicted"/>
<reference evidence="2 3" key="1">
    <citation type="journal article" date="2007" name="PLoS Genet.">
        <title>Patterns and implications of gene gain and loss in the evolution of Prochlorococcus.</title>
        <authorList>
            <person name="Kettler G.C."/>
            <person name="Martiny A.C."/>
            <person name="Huang K."/>
            <person name="Zucker J."/>
            <person name="Coleman M.L."/>
            <person name="Rodrigue S."/>
            <person name="Chen F."/>
            <person name="Lapidus A."/>
            <person name="Ferriera S."/>
            <person name="Johnson J."/>
            <person name="Steglich C."/>
            <person name="Church G.M."/>
            <person name="Richardson P."/>
            <person name="Chisholm S.W."/>
        </authorList>
    </citation>
    <scope>NUCLEOTIDE SEQUENCE [LARGE SCALE GENOMIC DNA]</scope>
    <source>
        <strain evidence="3">MIT 9211</strain>
    </source>
</reference>
<dbReference type="GO" id="GO:0006465">
    <property type="term" value="P:signal peptide processing"/>
    <property type="evidence" value="ECO:0007669"/>
    <property type="project" value="InterPro"/>
</dbReference>
<dbReference type="KEGG" id="pmj:P9211_13421"/>
<feature type="domain" description="Peptidase S26" evidence="1">
    <location>
        <begin position="1"/>
        <end position="45"/>
    </location>
</feature>
<feature type="domain" description="Peptidase S26" evidence="1">
    <location>
        <begin position="55"/>
        <end position="82"/>
    </location>
</feature>
<dbReference type="AlphaFoldDB" id="A9BBR1"/>
<accession>A9BBR1</accession>
<dbReference type="Pfam" id="PF10502">
    <property type="entry name" value="Peptidase_S26"/>
    <property type="match status" value="2"/>
</dbReference>
<dbReference type="Gene3D" id="2.10.109.10">
    <property type="entry name" value="Umud Fragment, subunit A"/>
    <property type="match status" value="1"/>
</dbReference>
<keyword evidence="3" id="KW-1185">Reference proteome</keyword>
<dbReference type="EMBL" id="CP000878">
    <property type="protein sequence ID" value="ABX09273.1"/>
    <property type="molecule type" value="Genomic_DNA"/>
</dbReference>
<dbReference type="eggNOG" id="COG0681">
    <property type="taxonomic scope" value="Bacteria"/>
</dbReference>
<dbReference type="InterPro" id="IPR036286">
    <property type="entry name" value="LexA/Signal_pep-like_sf"/>
</dbReference>
<dbReference type="InterPro" id="IPR019533">
    <property type="entry name" value="Peptidase_S26"/>
</dbReference>
<dbReference type="OrthoDB" id="541652at2"/>
<sequence length="90" mass="10394">MHPTIKSGDTLIYIPLKEKIHLLKKGNMVVIEHPQKQKTLLVKRIFKLDLPFLEVRGDNEFNSIDSRQFGFISIENVIGIVEQIIPKNLD</sequence>
<dbReference type="InterPro" id="IPR014124">
    <property type="entry name" value="Pept_S26A_Sod_Ni_maturase"/>
</dbReference>
<dbReference type="HOGENOM" id="CLU_028723_11_1_3"/>
<dbReference type="Proteomes" id="UP000000788">
    <property type="component" value="Chromosome"/>
</dbReference>
<dbReference type="NCBIfam" id="TIGR02754">
    <property type="entry name" value="sod_Ni_protease"/>
    <property type="match status" value="1"/>
</dbReference>
<evidence type="ECO:0000313" key="2">
    <source>
        <dbReference type="EMBL" id="ABX09273.1"/>
    </source>
</evidence>
<gene>
    <name evidence="2" type="ordered locus">P9211_13421</name>
</gene>
<dbReference type="CDD" id="cd06530">
    <property type="entry name" value="S26_SPase_I"/>
    <property type="match status" value="1"/>
</dbReference>
<evidence type="ECO:0000259" key="1">
    <source>
        <dbReference type="Pfam" id="PF10502"/>
    </source>
</evidence>
<evidence type="ECO:0000313" key="3">
    <source>
        <dbReference type="Proteomes" id="UP000000788"/>
    </source>
</evidence>